<feature type="compositionally biased region" description="Polar residues" evidence="1">
    <location>
        <begin position="37"/>
        <end position="47"/>
    </location>
</feature>
<organism evidence="2">
    <name type="scientific">hydrocarbon metagenome</name>
    <dbReference type="NCBI Taxonomy" id="938273"/>
    <lineage>
        <taxon>unclassified sequences</taxon>
        <taxon>metagenomes</taxon>
        <taxon>ecological metagenomes</taxon>
    </lineage>
</organism>
<dbReference type="AlphaFoldDB" id="A0A0W8FGK8"/>
<protein>
    <submittedName>
        <fullName evidence="2">Uncharacterized protein</fullName>
    </submittedName>
</protein>
<gene>
    <name evidence="2" type="ORF">ASZ90_010244</name>
</gene>
<comment type="caution">
    <text evidence="2">The sequence shown here is derived from an EMBL/GenBank/DDBJ whole genome shotgun (WGS) entry which is preliminary data.</text>
</comment>
<feature type="region of interest" description="Disordered" evidence="1">
    <location>
        <begin position="25"/>
        <end position="47"/>
    </location>
</feature>
<proteinExistence type="predicted"/>
<reference evidence="2" key="1">
    <citation type="journal article" date="2015" name="Proc. Natl. Acad. Sci. U.S.A.">
        <title>Networks of energetic and metabolic interactions define dynamics in microbial communities.</title>
        <authorList>
            <person name="Embree M."/>
            <person name="Liu J.K."/>
            <person name="Al-Bassam M.M."/>
            <person name="Zengler K."/>
        </authorList>
    </citation>
    <scope>NUCLEOTIDE SEQUENCE</scope>
</reference>
<accession>A0A0W8FGK8</accession>
<sequence>MPRGRRHTGLKRMVAFTTHSHIKLPMKPPEEAAGSADENSYLCSDTQ</sequence>
<evidence type="ECO:0000313" key="2">
    <source>
        <dbReference type="EMBL" id="KUG20016.1"/>
    </source>
</evidence>
<dbReference type="EMBL" id="LNQE01001234">
    <property type="protein sequence ID" value="KUG20016.1"/>
    <property type="molecule type" value="Genomic_DNA"/>
</dbReference>
<evidence type="ECO:0000256" key="1">
    <source>
        <dbReference type="SAM" id="MobiDB-lite"/>
    </source>
</evidence>
<name>A0A0W8FGK8_9ZZZZ</name>